<dbReference type="OrthoDB" id="778454at2759"/>
<dbReference type="PANTHER" id="PTHR33067">
    <property type="entry name" value="RNA-DIRECTED DNA POLYMERASE-RELATED"/>
    <property type="match status" value="1"/>
</dbReference>
<evidence type="ECO:0000313" key="2">
    <source>
        <dbReference type="RefSeq" id="XP_016477783.1"/>
    </source>
</evidence>
<keyword evidence="1" id="KW-1185">Reference proteome</keyword>
<reference evidence="1" key="1">
    <citation type="journal article" date="2014" name="Nat. Commun.">
        <title>The tobacco genome sequence and its comparison with those of tomato and potato.</title>
        <authorList>
            <person name="Sierro N."/>
            <person name="Battey J.N."/>
            <person name="Ouadi S."/>
            <person name="Bakaher N."/>
            <person name="Bovet L."/>
            <person name="Willig A."/>
            <person name="Goepfert S."/>
            <person name="Peitsch M.C."/>
            <person name="Ivanov N.V."/>
        </authorList>
    </citation>
    <scope>NUCLEOTIDE SEQUENCE [LARGE SCALE GENOMIC DNA]</scope>
</reference>
<dbReference type="AlphaFoldDB" id="A0A1S4AMV8"/>
<dbReference type="GeneID" id="107799210"/>
<dbReference type="Gene3D" id="2.40.70.10">
    <property type="entry name" value="Acid Proteases"/>
    <property type="match status" value="1"/>
</dbReference>
<reference evidence="2" key="2">
    <citation type="submission" date="2025-08" db="UniProtKB">
        <authorList>
            <consortium name="RefSeq"/>
        </authorList>
    </citation>
    <scope>IDENTIFICATION</scope>
    <source>
        <tissue evidence="2">Leaf</tissue>
    </source>
</reference>
<dbReference type="CDD" id="cd00303">
    <property type="entry name" value="retropepsin_like"/>
    <property type="match status" value="1"/>
</dbReference>
<sequence>MNLPLVDVLREIPKYAKYIKDIMANKRRLTEFETVALIEECSSRVQSILPPKLKDPGCFTIPLAIRKHEVGRALCDLGASINLVPLSVFKKLNLRAPGPTIVLLQLADRSLAVPEGIIEDVLVRVGKFIFPRDFTILDYMADEEVSIIWGRPFLATGGALIDVREDKLKMRVHDEEITFNLYKALNLPTHYEDLCMISVVESKLIEQGPCVEPISMEKKLELEEVVLRAECVKVKEKRVREEREDPPRAREYHVLARP</sequence>
<protein>
    <submittedName>
        <fullName evidence="2">Uncharacterized protein LOC107799210</fullName>
    </submittedName>
</protein>
<name>A0A1S4AMV8_TOBAC</name>
<proteinExistence type="predicted"/>
<evidence type="ECO:0000313" key="1">
    <source>
        <dbReference type="Proteomes" id="UP000790787"/>
    </source>
</evidence>
<organism evidence="1 2">
    <name type="scientific">Nicotiana tabacum</name>
    <name type="common">Common tobacco</name>
    <dbReference type="NCBI Taxonomy" id="4097"/>
    <lineage>
        <taxon>Eukaryota</taxon>
        <taxon>Viridiplantae</taxon>
        <taxon>Streptophyta</taxon>
        <taxon>Embryophyta</taxon>
        <taxon>Tracheophyta</taxon>
        <taxon>Spermatophyta</taxon>
        <taxon>Magnoliopsida</taxon>
        <taxon>eudicotyledons</taxon>
        <taxon>Gunneridae</taxon>
        <taxon>Pentapetalae</taxon>
        <taxon>asterids</taxon>
        <taxon>lamiids</taxon>
        <taxon>Solanales</taxon>
        <taxon>Solanaceae</taxon>
        <taxon>Nicotianoideae</taxon>
        <taxon>Nicotianeae</taxon>
        <taxon>Nicotiana</taxon>
    </lineage>
</organism>
<gene>
    <name evidence="2" type="primary">LOC107799210</name>
</gene>
<dbReference type="PANTHER" id="PTHR33067:SF32">
    <property type="entry name" value="ASPARTIC PEPTIDASE DDI1-TYPE DOMAIN-CONTAINING PROTEIN"/>
    <property type="match status" value="1"/>
</dbReference>
<dbReference type="InterPro" id="IPR021109">
    <property type="entry name" value="Peptidase_aspartic_dom_sf"/>
</dbReference>
<accession>A0A1S4AMV8</accession>
<dbReference type="RefSeq" id="XP_016477783.1">
    <property type="nucleotide sequence ID" value="XM_016622297.1"/>
</dbReference>
<dbReference type="KEGG" id="nta:107799210"/>
<dbReference type="PaxDb" id="4097-A0A1S4AMV8"/>
<dbReference type="Proteomes" id="UP000790787">
    <property type="component" value="Chromosome 13"/>
</dbReference>